<dbReference type="Pfam" id="PF00271">
    <property type="entry name" value="Helicase_C"/>
    <property type="match status" value="1"/>
</dbReference>
<dbReference type="Pfam" id="PF00636">
    <property type="entry name" value="Ribonuclease_3"/>
    <property type="match status" value="2"/>
</dbReference>
<feature type="domain" description="Helicase C-terminal" evidence="12">
    <location>
        <begin position="377"/>
        <end position="549"/>
    </location>
</feature>
<evidence type="ECO:0000313" key="14">
    <source>
        <dbReference type="EMBL" id="KXJ96567.1"/>
    </source>
</evidence>
<dbReference type="EMBL" id="KQ964245">
    <property type="protein sequence ID" value="KXJ96567.1"/>
    <property type="molecule type" value="Genomic_DNA"/>
</dbReference>
<dbReference type="InParanoid" id="A0A136JHE0"/>
<feature type="compositionally biased region" description="Basic and acidic residues" evidence="9">
    <location>
        <begin position="1406"/>
        <end position="1416"/>
    </location>
</feature>
<dbReference type="GO" id="GO:0051607">
    <property type="term" value="P:defense response to virus"/>
    <property type="evidence" value="ECO:0007669"/>
    <property type="project" value="UniProtKB-KW"/>
</dbReference>
<evidence type="ECO:0000256" key="5">
    <source>
        <dbReference type="ARBA" id="ARBA00022806"/>
    </source>
</evidence>
<dbReference type="PANTHER" id="PTHR14950">
    <property type="entry name" value="DICER-RELATED"/>
    <property type="match status" value="1"/>
</dbReference>
<dbReference type="Gene3D" id="3.40.50.300">
    <property type="entry name" value="P-loop containing nucleotide triphosphate hydrolases"/>
    <property type="match status" value="2"/>
</dbReference>
<gene>
    <name evidence="14" type="ORF">Micbo1qcDRAFT_191289</name>
</gene>
<dbReference type="Gene3D" id="3.30.160.380">
    <property type="entry name" value="Dicer dimerisation domain"/>
    <property type="match status" value="1"/>
</dbReference>
<dbReference type="PROSITE" id="PS51192">
    <property type="entry name" value="HELICASE_ATP_BIND_1"/>
    <property type="match status" value="1"/>
</dbReference>
<keyword evidence="8" id="KW-0694">RNA-binding</keyword>
<feature type="domain" description="RNase III" evidence="10">
    <location>
        <begin position="925"/>
        <end position="1070"/>
    </location>
</feature>
<evidence type="ECO:0000259" key="13">
    <source>
        <dbReference type="PROSITE" id="PS51327"/>
    </source>
</evidence>
<dbReference type="GO" id="GO:0004525">
    <property type="term" value="F:ribonuclease III activity"/>
    <property type="evidence" value="ECO:0007669"/>
    <property type="project" value="InterPro"/>
</dbReference>
<dbReference type="SMART" id="SM00487">
    <property type="entry name" value="DEXDc"/>
    <property type="match status" value="1"/>
</dbReference>
<dbReference type="GO" id="GO:0005524">
    <property type="term" value="F:ATP binding"/>
    <property type="evidence" value="ECO:0007669"/>
    <property type="project" value="UniProtKB-KW"/>
</dbReference>
<comment type="similarity">
    <text evidence="8">Belongs to the helicase family. Dicer subfamily.</text>
</comment>
<evidence type="ECO:0008006" key="16">
    <source>
        <dbReference type="Google" id="ProtNLM"/>
    </source>
</evidence>
<dbReference type="SUPFAM" id="SSF52540">
    <property type="entry name" value="P-loop containing nucleoside triphosphate hydrolases"/>
    <property type="match status" value="1"/>
</dbReference>
<dbReference type="Proteomes" id="UP000070501">
    <property type="component" value="Unassembled WGS sequence"/>
</dbReference>
<dbReference type="InterPro" id="IPR036389">
    <property type="entry name" value="RNase_III_sf"/>
</dbReference>
<dbReference type="GO" id="GO:0050688">
    <property type="term" value="P:regulation of defense response to virus"/>
    <property type="evidence" value="ECO:0007669"/>
    <property type="project" value="UniProtKB-KW"/>
</dbReference>
<evidence type="ECO:0000256" key="4">
    <source>
        <dbReference type="ARBA" id="ARBA00022801"/>
    </source>
</evidence>
<evidence type="ECO:0000256" key="8">
    <source>
        <dbReference type="PROSITE-ProRule" id="PRU00657"/>
    </source>
</evidence>
<protein>
    <recommendedName>
        <fullName evidence="16">Dicer-like protein 2</fullName>
    </recommendedName>
</protein>
<dbReference type="CDD" id="cd00593">
    <property type="entry name" value="RIBOc"/>
    <property type="match status" value="2"/>
</dbReference>
<evidence type="ECO:0000259" key="11">
    <source>
        <dbReference type="PROSITE" id="PS51192"/>
    </source>
</evidence>
<proteinExistence type="inferred from homology"/>
<sequence>MTSDLEDSSPEPSNEDMSIQGTGLLNARAYQIEMFELSLKKNIIVAMPTGSGKTQIAVLRLRAEVERSPPGMICWFLAPTVALCEQQHAVFSQQMPAIPIKLLTGSVIEKWSDTTVWDKFLQDARIVVSTYQVLRDAIMHAFVRFDRLALIVIDEAHNCRGKSAVVKIMQSYHDRKTAGWPVPTILGLTASPIMNSKIDGLEEIEQILDAVCRSPSVHREELLDIVKLPDMLCSTYAALPKPLPPSAQTMSMRSLLSAALQAEDDLFHDPSVLSLAAENTEKSRAKLRPLLEKKETYTIRELRSFVRKAEEVRAELGPWAADYFITEAISHFQKPLEDLSIFRAKRAQKDYLNRWLKLVDTKPSTTNCFELSDKVSTLARQLLACPPDTRGIVFVQQTATVVILARLLSMMPEIRGRYRIGTMVGTSQFGGRAKGLGELHQDSDYAYLEQFRLGSLSLLIATNVLEEGIDVPACNLVVCFDTPANLKSFIQRRGRARKGTSKLLLLISDNDDQNKHQKWMDLEKKMKARYEDELRRAGDILVIEESELAEVPPLYIPSTGALLDFDQAKSHLQHVCTKLSTHKDADSSPYYLIHRTDPDRPTLSMVKATVVLPSSLPADLRRFQSERSWLSDKNAVKDAAFVAFKALYDSGLVNDNLMPLRQEADFIVLEDAPGIMEVRECFNPWVALAHAWNMKLTSTYSKLVLRILGSTGDLVHRAELIIPGTFPDIPSFPLFWDPEAAWTVELKWLCVLDGTFVLPQDQSLALMHHAFGHRFNMQDLQHVIHIGLPSDRQFGITHKNEPQSVTVESLDRPGSDQYLIRDDYNSPFFYRSWVRQLAEPDAAKGRAKKYADFSDQPWLVLDKWPKQIDFLRPPQESLLPVSSIGKRHSFRPVVICKQDSVPIEVVQLGTILPSIMHIMEIHLIAEKLRKTLLGGIDIKDISLIVTAISSSKAQGTSNYQRLEFLGDTLLKFLTTATLSANRPNFPEGYLTMAKNNIVSNAHLCRVTLRSGLDEYILTEPFAGRKWRPNYVEDLVRNNAPDATPRTRLVSTKTLADVVESLAGAAYLDGGWDSTTKYLRKMLPEVDFRSPEEARSILLSQRSTLHELHPSLAPLEDLCGYKFQNKTLLIEAVTHTKFYAQPVAADSTSDAGAAIPACASLERLEFLGDAILDTVVVQYLWTCTDATTAGSGQQKLLSHQQMHLLRAAAVNADLLGFLAMEWCISQERTEISPDDPTKIVTKTTEVPIWKFMRHSNPDLAIKQQLALYRHSQGRENICRALFGSGTENDTSVRNGTATITSATYPWVELAHLQIPKIFSDMVEALIGAVWTDSGSLEQCTALAERVGIIPVLRRLVADSVDVMHPKNKLGELIRDKKVRYEHGINIHGLSGFGGGLNWSVGTAGGHDQPRGEGDGRPAPDAAIPAIVRAHLSSAAEYTCKVFVDEELVTEVGGGLSKEEIITKAADVAYKVLLERWGPSGPPPQPVTKLGMVDREKGGAEC</sequence>
<dbReference type="Gene3D" id="1.10.1520.10">
    <property type="entry name" value="Ribonuclease III domain"/>
    <property type="match status" value="2"/>
</dbReference>
<evidence type="ECO:0000259" key="10">
    <source>
        <dbReference type="PROSITE" id="PS50142"/>
    </source>
</evidence>
<keyword evidence="5" id="KW-0347">Helicase</keyword>
<dbReference type="PROSITE" id="PS00517">
    <property type="entry name" value="RNASE_3_1"/>
    <property type="match status" value="1"/>
</dbReference>
<dbReference type="InterPro" id="IPR005034">
    <property type="entry name" value="Dicer_dimerisation"/>
</dbReference>
<feature type="domain" description="RNase III" evidence="10">
    <location>
        <begin position="1111"/>
        <end position="1333"/>
    </location>
</feature>
<keyword evidence="3" id="KW-0547">Nucleotide-binding</keyword>
<dbReference type="InterPro" id="IPR038248">
    <property type="entry name" value="Dicer_dimer_sf"/>
</dbReference>
<dbReference type="SUPFAM" id="SSF69065">
    <property type="entry name" value="RNase III domain-like"/>
    <property type="match status" value="2"/>
</dbReference>
<dbReference type="GO" id="GO:0005634">
    <property type="term" value="C:nucleus"/>
    <property type="evidence" value="ECO:0007669"/>
    <property type="project" value="TreeGrafter"/>
</dbReference>
<dbReference type="InterPro" id="IPR014001">
    <property type="entry name" value="Helicase_ATP-bd"/>
</dbReference>
<dbReference type="Pfam" id="PF03368">
    <property type="entry name" value="Dicer_dimer"/>
    <property type="match status" value="1"/>
</dbReference>
<dbReference type="STRING" id="196109.A0A136JHE0"/>
<feature type="domain" description="Dicer dsRNA-binding fold" evidence="13">
    <location>
        <begin position="568"/>
        <end position="667"/>
    </location>
</feature>
<dbReference type="InterPro" id="IPR001650">
    <property type="entry name" value="Helicase_C-like"/>
</dbReference>
<dbReference type="PANTHER" id="PTHR14950:SF37">
    <property type="entry name" value="ENDORIBONUCLEASE DICER"/>
    <property type="match status" value="1"/>
</dbReference>
<dbReference type="GO" id="GO:0004386">
    <property type="term" value="F:helicase activity"/>
    <property type="evidence" value="ECO:0007669"/>
    <property type="project" value="UniProtKB-KW"/>
</dbReference>
<evidence type="ECO:0000256" key="1">
    <source>
        <dbReference type="ARBA" id="ARBA00022721"/>
    </source>
</evidence>
<reference evidence="15" key="1">
    <citation type="submission" date="2016-02" db="EMBL/GenBank/DDBJ databases">
        <title>Draft genome sequence of Microdochium bolleyi, a fungal endophyte of beachgrass.</title>
        <authorList>
            <consortium name="DOE Joint Genome Institute"/>
            <person name="David A.S."/>
            <person name="May G."/>
            <person name="Haridas S."/>
            <person name="Lim J."/>
            <person name="Wang M."/>
            <person name="Labutti K."/>
            <person name="Lipzen A."/>
            <person name="Barry K."/>
            <person name="Grigoriev I.V."/>
        </authorList>
    </citation>
    <scope>NUCLEOTIDE SEQUENCE [LARGE SCALE GENOMIC DNA]</scope>
    <source>
        <strain evidence="15">J235TASD1</strain>
    </source>
</reference>
<dbReference type="InterPro" id="IPR000999">
    <property type="entry name" value="RNase_III_dom"/>
</dbReference>
<feature type="region of interest" description="Disordered" evidence="9">
    <location>
        <begin position="1399"/>
        <end position="1418"/>
    </location>
</feature>
<feature type="domain" description="Helicase ATP-binding" evidence="11">
    <location>
        <begin position="34"/>
        <end position="210"/>
    </location>
</feature>
<evidence type="ECO:0000256" key="6">
    <source>
        <dbReference type="ARBA" id="ARBA00022840"/>
    </source>
</evidence>
<evidence type="ECO:0000256" key="9">
    <source>
        <dbReference type="SAM" id="MobiDB-lite"/>
    </source>
</evidence>
<dbReference type="PROSITE" id="PS51327">
    <property type="entry name" value="DICER_DSRBF"/>
    <property type="match status" value="1"/>
</dbReference>
<dbReference type="GO" id="GO:0005737">
    <property type="term" value="C:cytoplasm"/>
    <property type="evidence" value="ECO:0007669"/>
    <property type="project" value="TreeGrafter"/>
</dbReference>
<dbReference type="SMART" id="SM00490">
    <property type="entry name" value="HELICc"/>
    <property type="match status" value="1"/>
</dbReference>
<name>A0A136JHE0_9PEZI</name>
<dbReference type="InterPro" id="IPR011545">
    <property type="entry name" value="DEAD/DEAH_box_helicase_dom"/>
</dbReference>
<evidence type="ECO:0000256" key="7">
    <source>
        <dbReference type="ARBA" id="ARBA00023118"/>
    </source>
</evidence>
<evidence type="ECO:0000259" key="12">
    <source>
        <dbReference type="PROSITE" id="PS51194"/>
    </source>
</evidence>
<dbReference type="PROSITE" id="PS51194">
    <property type="entry name" value="HELICASE_CTER"/>
    <property type="match status" value="1"/>
</dbReference>
<dbReference type="SMART" id="SM00535">
    <property type="entry name" value="RIBOc"/>
    <property type="match status" value="2"/>
</dbReference>
<dbReference type="InterPro" id="IPR027417">
    <property type="entry name" value="P-loop_NTPase"/>
</dbReference>
<evidence type="ECO:0000256" key="2">
    <source>
        <dbReference type="ARBA" id="ARBA00022737"/>
    </source>
</evidence>
<keyword evidence="1" id="KW-0930">Antiviral protein</keyword>
<dbReference type="GO" id="GO:0030422">
    <property type="term" value="P:siRNA processing"/>
    <property type="evidence" value="ECO:0007669"/>
    <property type="project" value="TreeGrafter"/>
</dbReference>
<evidence type="ECO:0000313" key="15">
    <source>
        <dbReference type="Proteomes" id="UP000070501"/>
    </source>
</evidence>
<evidence type="ECO:0000256" key="3">
    <source>
        <dbReference type="ARBA" id="ARBA00022741"/>
    </source>
</evidence>
<keyword evidence="7" id="KW-0051">Antiviral defense</keyword>
<dbReference type="PROSITE" id="PS50142">
    <property type="entry name" value="RNASE_3_2"/>
    <property type="match status" value="2"/>
</dbReference>
<dbReference type="OrthoDB" id="416741at2759"/>
<dbReference type="Pfam" id="PF00270">
    <property type="entry name" value="DEAD"/>
    <property type="match status" value="1"/>
</dbReference>
<accession>A0A136JHE0</accession>
<keyword evidence="2" id="KW-0677">Repeat</keyword>
<organism evidence="14 15">
    <name type="scientific">Microdochium bolleyi</name>
    <dbReference type="NCBI Taxonomy" id="196109"/>
    <lineage>
        <taxon>Eukaryota</taxon>
        <taxon>Fungi</taxon>
        <taxon>Dikarya</taxon>
        <taxon>Ascomycota</taxon>
        <taxon>Pezizomycotina</taxon>
        <taxon>Sordariomycetes</taxon>
        <taxon>Xylariomycetidae</taxon>
        <taxon>Xylariales</taxon>
        <taxon>Microdochiaceae</taxon>
        <taxon>Microdochium</taxon>
    </lineage>
</organism>
<dbReference type="GO" id="GO:0003723">
    <property type="term" value="F:RNA binding"/>
    <property type="evidence" value="ECO:0007669"/>
    <property type="project" value="UniProtKB-UniRule"/>
</dbReference>
<keyword evidence="4" id="KW-0378">Hydrolase</keyword>
<keyword evidence="6" id="KW-0067">ATP-binding</keyword>
<keyword evidence="15" id="KW-1185">Reference proteome</keyword>